<protein>
    <submittedName>
        <fullName evidence="4">Methyltransferase</fullName>
    </submittedName>
</protein>
<dbReference type="Pfam" id="PF05175">
    <property type="entry name" value="MTS"/>
    <property type="match status" value="1"/>
</dbReference>
<dbReference type="SUPFAM" id="SSF53335">
    <property type="entry name" value="S-adenosyl-L-methionine-dependent methyltransferases"/>
    <property type="match status" value="1"/>
</dbReference>
<dbReference type="InterPro" id="IPR029063">
    <property type="entry name" value="SAM-dependent_MTases_sf"/>
</dbReference>
<evidence type="ECO:0000259" key="3">
    <source>
        <dbReference type="Pfam" id="PF05175"/>
    </source>
</evidence>
<dbReference type="GO" id="GO:0008168">
    <property type="term" value="F:methyltransferase activity"/>
    <property type="evidence" value="ECO:0007669"/>
    <property type="project" value="UniProtKB-KW"/>
</dbReference>
<evidence type="ECO:0000313" key="5">
    <source>
        <dbReference type="Proteomes" id="UP001364211"/>
    </source>
</evidence>
<organism evidence="4 5">
    <name type="scientific">Pseudonocardia spirodelae</name>
    <dbReference type="NCBI Taxonomy" id="3133431"/>
    <lineage>
        <taxon>Bacteria</taxon>
        <taxon>Bacillati</taxon>
        <taxon>Actinomycetota</taxon>
        <taxon>Actinomycetes</taxon>
        <taxon>Pseudonocardiales</taxon>
        <taxon>Pseudonocardiaceae</taxon>
        <taxon>Pseudonocardia</taxon>
    </lineage>
</organism>
<evidence type="ECO:0000256" key="1">
    <source>
        <dbReference type="ARBA" id="ARBA00022603"/>
    </source>
</evidence>
<sequence length="200" mass="21378">MGDHYFSASPSVASRRGSVRLHTSGADLTLATDTGVFSHTRLDRGTKVLLDAAPMPPVRGPLLDVGCGYGPIALTLAARRRRLPVWAVDLNERALGLTRENADAAGLGNVIACRPEDVPGDVTFAGIYSNPPIRSGKAALHELLLRWLPRLMPGGRAYLVVAKNLGSDSLARWLSDEQGFPATRLVSEKGYRVLEVAPAS</sequence>
<keyword evidence="1 4" id="KW-0489">Methyltransferase</keyword>
<feature type="domain" description="Methyltransferase small" evidence="3">
    <location>
        <begin position="28"/>
        <end position="194"/>
    </location>
</feature>
<evidence type="ECO:0000313" key="4">
    <source>
        <dbReference type="EMBL" id="MEJ8278510.1"/>
    </source>
</evidence>
<comment type="caution">
    <text evidence="4">The sequence shown here is derived from an EMBL/GenBank/DDBJ whole genome shotgun (WGS) entry which is preliminary data.</text>
</comment>
<dbReference type="Proteomes" id="UP001364211">
    <property type="component" value="Unassembled WGS sequence"/>
</dbReference>
<evidence type="ECO:0000256" key="2">
    <source>
        <dbReference type="ARBA" id="ARBA00022679"/>
    </source>
</evidence>
<name>A0ABU8T529_9PSEU</name>
<proteinExistence type="predicted"/>
<keyword evidence="2" id="KW-0808">Transferase</keyword>
<dbReference type="InterPro" id="IPR046977">
    <property type="entry name" value="RsmC/RlmG"/>
</dbReference>
<dbReference type="PANTHER" id="PTHR47816:SF4">
    <property type="entry name" value="RIBOSOMAL RNA SMALL SUBUNIT METHYLTRANSFERASE C"/>
    <property type="match status" value="1"/>
</dbReference>
<dbReference type="EMBL" id="JBBJUP010000004">
    <property type="protein sequence ID" value="MEJ8278510.1"/>
    <property type="molecule type" value="Genomic_DNA"/>
</dbReference>
<dbReference type="Gene3D" id="3.40.50.150">
    <property type="entry name" value="Vaccinia Virus protein VP39"/>
    <property type="match status" value="1"/>
</dbReference>
<reference evidence="4 5" key="1">
    <citation type="submission" date="2024-03" db="EMBL/GenBank/DDBJ databases">
        <title>Draft genome sequence of Pseudonocardia sp. DW16-2.</title>
        <authorList>
            <person name="Duangmal K."/>
        </authorList>
    </citation>
    <scope>NUCLEOTIDE SEQUENCE [LARGE SCALE GENOMIC DNA]</scope>
    <source>
        <strain evidence="4 5">DW16-2</strain>
    </source>
</reference>
<dbReference type="RefSeq" id="WP_340286886.1">
    <property type="nucleotide sequence ID" value="NZ_JBBJUP010000004.1"/>
</dbReference>
<dbReference type="GO" id="GO:0032259">
    <property type="term" value="P:methylation"/>
    <property type="evidence" value="ECO:0007669"/>
    <property type="project" value="UniProtKB-KW"/>
</dbReference>
<keyword evidence="5" id="KW-1185">Reference proteome</keyword>
<dbReference type="InterPro" id="IPR007848">
    <property type="entry name" value="Small_mtfrase_dom"/>
</dbReference>
<gene>
    <name evidence="4" type="ORF">WJX68_06165</name>
</gene>
<dbReference type="CDD" id="cd02440">
    <property type="entry name" value="AdoMet_MTases"/>
    <property type="match status" value="1"/>
</dbReference>
<dbReference type="PANTHER" id="PTHR47816">
    <property type="entry name" value="RIBOSOMAL RNA SMALL SUBUNIT METHYLTRANSFERASE C"/>
    <property type="match status" value="1"/>
</dbReference>
<accession>A0ABU8T529</accession>